<reference evidence="2 3" key="1">
    <citation type="submission" date="2016-10" db="EMBL/GenBank/DDBJ databases">
        <title>The genome of Paramicrosporidium saccamoebae is the missing link in understanding Cryptomycota and Microsporidia evolution.</title>
        <authorList>
            <person name="Quandt C.A."/>
            <person name="Beaudet D."/>
            <person name="Corsaro D."/>
            <person name="Michel R."/>
            <person name="Corradi N."/>
            <person name="James T."/>
        </authorList>
    </citation>
    <scope>NUCLEOTIDE SEQUENCE [LARGE SCALE GENOMIC DNA]</scope>
    <source>
        <strain evidence="2 3">KSL3</strain>
    </source>
</reference>
<proteinExistence type="predicted"/>
<dbReference type="Gene3D" id="1.10.260.100">
    <property type="match status" value="1"/>
</dbReference>
<keyword evidence="3" id="KW-1185">Reference proteome</keyword>
<feature type="region of interest" description="Disordered" evidence="1">
    <location>
        <begin position="1"/>
        <end position="25"/>
    </location>
</feature>
<protein>
    <submittedName>
        <fullName evidence="2">Uncharacterized protein</fullName>
    </submittedName>
</protein>
<organism evidence="2 3">
    <name type="scientific">Paramicrosporidium saccamoebae</name>
    <dbReference type="NCBI Taxonomy" id="1246581"/>
    <lineage>
        <taxon>Eukaryota</taxon>
        <taxon>Fungi</taxon>
        <taxon>Fungi incertae sedis</taxon>
        <taxon>Cryptomycota</taxon>
        <taxon>Cryptomycota incertae sedis</taxon>
        <taxon>Paramicrosporidium</taxon>
    </lineage>
</organism>
<sequence>MPTIEGPVHPTDTLAPEPTELQKRVATSPKVAAVLSDEEVRRKIEAILAADDPMSALQQALSDDPSIERVAETINNIMDNK</sequence>
<accession>A0A2H9TK43</accession>
<evidence type="ECO:0000313" key="2">
    <source>
        <dbReference type="EMBL" id="PJF18124.1"/>
    </source>
</evidence>
<dbReference type="EMBL" id="MTSL01000141">
    <property type="protein sequence ID" value="PJF18124.1"/>
    <property type="molecule type" value="Genomic_DNA"/>
</dbReference>
<comment type="caution">
    <text evidence="2">The sequence shown here is derived from an EMBL/GenBank/DDBJ whole genome shotgun (WGS) entry which is preliminary data.</text>
</comment>
<dbReference type="AlphaFoldDB" id="A0A2H9TK43"/>
<name>A0A2H9TK43_9FUNG</name>
<evidence type="ECO:0000313" key="3">
    <source>
        <dbReference type="Proteomes" id="UP000240830"/>
    </source>
</evidence>
<gene>
    <name evidence="2" type="ORF">PSACC_02061</name>
</gene>
<dbReference type="Proteomes" id="UP000240830">
    <property type="component" value="Unassembled WGS sequence"/>
</dbReference>
<evidence type="ECO:0000256" key="1">
    <source>
        <dbReference type="SAM" id="MobiDB-lite"/>
    </source>
</evidence>